<feature type="signal peptide" evidence="1">
    <location>
        <begin position="1"/>
        <end position="21"/>
    </location>
</feature>
<name>A0AAE0T229_9BIVA</name>
<proteinExistence type="predicted"/>
<evidence type="ECO:0000313" key="2">
    <source>
        <dbReference type="EMBL" id="KAK3602186.1"/>
    </source>
</evidence>
<dbReference type="Proteomes" id="UP001195483">
    <property type="component" value="Unassembled WGS sequence"/>
</dbReference>
<feature type="chain" id="PRO_5042261850" description="Sodefrin-like factor" evidence="1">
    <location>
        <begin position="22"/>
        <end position="266"/>
    </location>
</feature>
<dbReference type="EMBL" id="JAEAOA010000349">
    <property type="protein sequence ID" value="KAK3602186.1"/>
    <property type="molecule type" value="Genomic_DNA"/>
</dbReference>
<dbReference type="AlphaFoldDB" id="A0AAE0T229"/>
<keyword evidence="3" id="KW-1185">Reference proteome</keyword>
<sequence>MAHPLLICGIFLACVFISVEAAAPTPRSHLLECRICRNAIYLEDCKESQICAINEECYIEEIITPQLQVVFNAGCRSKAICSTTQTKRKRADGVSLIACSHCCEDRKTNTSSLECNVKLCGIETNSDHTNQCYYCADEDEAKQADVTDPTMCRKIKFCSDTEVCRATVKSISNKTVHEFGCYGLLPCQMLTIYALKGEGVDAHINVPHLIQTGEIQFNNGRKRQTTVCDICCGDGLCNSDSCFSVRKRIIPFVQAGKFNFTTLTLI</sequence>
<organism evidence="2 3">
    <name type="scientific">Potamilus streckersoni</name>
    <dbReference type="NCBI Taxonomy" id="2493646"/>
    <lineage>
        <taxon>Eukaryota</taxon>
        <taxon>Metazoa</taxon>
        <taxon>Spiralia</taxon>
        <taxon>Lophotrochozoa</taxon>
        <taxon>Mollusca</taxon>
        <taxon>Bivalvia</taxon>
        <taxon>Autobranchia</taxon>
        <taxon>Heteroconchia</taxon>
        <taxon>Palaeoheterodonta</taxon>
        <taxon>Unionida</taxon>
        <taxon>Unionoidea</taxon>
        <taxon>Unionidae</taxon>
        <taxon>Ambleminae</taxon>
        <taxon>Lampsilini</taxon>
        <taxon>Potamilus</taxon>
    </lineage>
</organism>
<evidence type="ECO:0000313" key="3">
    <source>
        <dbReference type="Proteomes" id="UP001195483"/>
    </source>
</evidence>
<comment type="caution">
    <text evidence="2">The sequence shown here is derived from an EMBL/GenBank/DDBJ whole genome shotgun (WGS) entry which is preliminary data.</text>
</comment>
<evidence type="ECO:0008006" key="4">
    <source>
        <dbReference type="Google" id="ProtNLM"/>
    </source>
</evidence>
<reference evidence="2" key="2">
    <citation type="journal article" date="2021" name="Genome Biol. Evol.">
        <title>Developing a high-quality reference genome for a parasitic bivalve with doubly uniparental inheritance (Bivalvia: Unionida).</title>
        <authorList>
            <person name="Smith C.H."/>
        </authorList>
    </citation>
    <scope>NUCLEOTIDE SEQUENCE</scope>
    <source>
        <strain evidence="2">CHS0354</strain>
        <tissue evidence="2">Mantle</tissue>
    </source>
</reference>
<keyword evidence="1" id="KW-0732">Signal</keyword>
<protein>
    <recommendedName>
        <fullName evidence="4">Sodefrin-like factor</fullName>
    </recommendedName>
</protein>
<reference evidence="2" key="1">
    <citation type="journal article" date="2021" name="Genome Biol. Evol.">
        <title>A High-Quality Reference Genome for a Parasitic Bivalve with Doubly Uniparental Inheritance (Bivalvia: Unionida).</title>
        <authorList>
            <person name="Smith C.H."/>
        </authorList>
    </citation>
    <scope>NUCLEOTIDE SEQUENCE</scope>
    <source>
        <strain evidence="2">CHS0354</strain>
    </source>
</reference>
<accession>A0AAE0T229</accession>
<gene>
    <name evidence="2" type="ORF">CHS0354_004702</name>
</gene>
<evidence type="ECO:0000256" key="1">
    <source>
        <dbReference type="SAM" id="SignalP"/>
    </source>
</evidence>
<reference evidence="2" key="3">
    <citation type="submission" date="2023-05" db="EMBL/GenBank/DDBJ databases">
        <authorList>
            <person name="Smith C.H."/>
        </authorList>
    </citation>
    <scope>NUCLEOTIDE SEQUENCE</scope>
    <source>
        <strain evidence="2">CHS0354</strain>
        <tissue evidence="2">Mantle</tissue>
    </source>
</reference>